<keyword evidence="5 6" id="KW-0472">Membrane</keyword>
<protein>
    <recommendedName>
        <fullName evidence="9">Cytochrome c oxidase assembly protein</fullName>
    </recommendedName>
</protein>
<organism evidence="7 8">
    <name type="scientific">Novosphingobium resinovorum</name>
    <dbReference type="NCBI Taxonomy" id="158500"/>
    <lineage>
        <taxon>Bacteria</taxon>
        <taxon>Pseudomonadati</taxon>
        <taxon>Pseudomonadota</taxon>
        <taxon>Alphaproteobacteria</taxon>
        <taxon>Sphingomonadales</taxon>
        <taxon>Sphingomonadaceae</taxon>
        <taxon>Novosphingobium</taxon>
    </lineage>
</organism>
<gene>
    <name evidence="7" type="ORF">BES08_29700</name>
</gene>
<evidence type="ECO:0000256" key="3">
    <source>
        <dbReference type="ARBA" id="ARBA00022692"/>
    </source>
</evidence>
<feature type="transmembrane region" description="Helical" evidence="6">
    <location>
        <begin position="12"/>
        <end position="30"/>
    </location>
</feature>
<accession>A0A1D8AG29</accession>
<evidence type="ECO:0008006" key="9">
    <source>
        <dbReference type="Google" id="ProtNLM"/>
    </source>
</evidence>
<evidence type="ECO:0000256" key="4">
    <source>
        <dbReference type="ARBA" id="ARBA00022989"/>
    </source>
</evidence>
<evidence type="ECO:0000256" key="1">
    <source>
        <dbReference type="ARBA" id="ARBA00004651"/>
    </source>
</evidence>
<geneLocation type="plasmid" evidence="7 8">
    <name>pSA3</name>
</geneLocation>
<evidence type="ECO:0000313" key="8">
    <source>
        <dbReference type="Proteomes" id="UP000094626"/>
    </source>
</evidence>
<evidence type="ECO:0000256" key="6">
    <source>
        <dbReference type="SAM" id="Phobius"/>
    </source>
</evidence>
<feature type="transmembrane region" description="Helical" evidence="6">
    <location>
        <begin position="75"/>
        <end position="97"/>
    </location>
</feature>
<reference evidence="8" key="1">
    <citation type="journal article" date="2017" name="J. Biotechnol.">
        <title>Complete genome sequence of Novosphingobium resinovorum SA1, a versatile xenobiotic-degrading bacterium capable of utilizing sulfanilic acid.</title>
        <authorList>
            <person name="Hegedus B."/>
            <person name="Kos P.B."/>
            <person name="Balint B."/>
            <person name="Maroti G."/>
            <person name="Gan H.M."/>
            <person name="Perei K."/>
            <person name="Rakhely G."/>
        </authorList>
    </citation>
    <scope>NUCLEOTIDE SEQUENCE [LARGE SCALE GENOMIC DNA]</scope>
    <source>
        <strain evidence="8">SA1</strain>
    </source>
</reference>
<keyword evidence="8" id="KW-1185">Reference proteome</keyword>
<dbReference type="EMBL" id="CP017078">
    <property type="protein sequence ID" value="AOR81067.1"/>
    <property type="molecule type" value="Genomic_DNA"/>
</dbReference>
<evidence type="ECO:0000256" key="2">
    <source>
        <dbReference type="ARBA" id="ARBA00022475"/>
    </source>
</evidence>
<name>A0A1D8AG29_9SPHN</name>
<dbReference type="GO" id="GO:0005886">
    <property type="term" value="C:plasma membrane"/>
    <property type="evidence" value="ECO:0007669"/>
    <property type="project" value="UniProtKB-SubCell"/>
</dbReference>
<evidence type="ECO:0000256" key="5">
    <source>
        <dbReference type="ARBA" id="ARBA00023136"/>
    </source>
</evidence>
<keyword evidence="3 6" id="KW-0812">Transmembrane</keyword>
<feature type="transmembrane region" description="Helical" evidence="6">
    <location>
        <begin position="148"/>
        <end position="168"/>
    </location>
</feature>
<dbReference type="AlphaFoldDB" id="A0A1D8AG29"/>
<keyword evidence="7" id="KW-0614">Plasmid</keyword>
<feature type="transmembrane region" description="Helical" evidence="6">
    <location>
        <begin position="222"/>
        <end position="242"/>
    </location>
</feature>
<dbReference type="Proteomes" id="UP000094626">
    <property type="component" value="Plasmid pSA3"/>
</dbReference>
<feature type="transmembrane region" description="Helical" evidence="6">
    <location>
        <begin position="117"/>
        <end position="142"/>
    </location>
</feature>
<feature type="transmembrane region" description="Helical" evidence="6">
    <location>
        <begin position="180"/>
        <end position="202"/>
    </location>
</feature>
<keyword evidence="4 6" id="KW-1133">Transmembrane helix</keyword>
<keyword evidence="2" id="KW-1003">Cell membrane</keyword>
<sequence>MICGTPYGPSMAVPLGFLLLLTAVYLTAAFKERKWSIWRTASWMSGAGILAWGLLPQFLPFSPGDFRQHMLQHLMLGMLAPIGLVMAAPITLLLRALPVGQSRIVIRILQTRMLKLWANPVTALVFNLGGMAALYFTSLFVWMITNPALHYLVHFHFVVAGCLYAWVIAGPDPAPDRPSVPSRLVVLGIAVVLHSVMAQMLYARVLVSIPVPTDQLQQAAELMYYGGDITEILLAFAMVSTWRPSRGKTPGKGQLQPQAR</sequence>
<dbReference type="Pfam" id="PF09678">
    <property type="entry name" value="Caa3_CtaG"/>
    <property type="match status" value="1"/>
</dbReference>
<feature type="transmembrane region" description="Helical" evidence="6">
    <location>
        <begin position="37"/>
        <end position="55"/>
    </location>
</feature>
<evidence type="ECO:0000313" key="7">
    <source>
        <dbReference type="EMBL" id="AOR81067.1"/>
    </source>
</evidence>
<proteinExistence type="predicted"/>
<comment type="subcellular location">
    <subcellularLocation>
        <location evidence="1">Cell membrane</location>
        <topology evidence="1">Multi-pass membrane protein</topology>
    </subcellularLocation>
</comment>
<dbReference type="KEGG" id="nre:BES08_29700"/>
<dbReference type="InterPro" id="IPR019108">
    <property type="entry name" value="Caa3_assmbl_CtaG-rel"/>
</dbReference>